<keyword evidence="3" id="KW-1185">Reference proteome</keyword>
<evidence type="ECO:0000313" key="3">
    <source>
        <dbReference type="Proteomes" id="UP000503540"/>
    </source>
</evidence>
<dbReference type="InterPro" id="IPR045596">
    <property type="entry name" value="DUF6459"/>
</dbReference>
<proteinExistence type="predicted"/>
<dbReference type="Proteomes" id="UP000503540">
    <property type="component" value="Chromosome"/>
</dbReference>
<reference evidence="2 3" key="1">
    <citation type="journal article" date="2019" name="ACS Chem. Biol.">
        <title>Identification and Mobilization of a Cryptic Antibiotic Biosynthesis Gene Locus from a Human-Pathogenic Nocardia Isolate.</title>
        <authorList>
            <person name="Herisse M."/>
            <person name="Ishida K."/>
            <person name="Porter J.L."/>
            <person name="Howden B."/>
            <person name="Hertweck C."/>
            <person name="Stinear T.P."/>
            <person name="Pidot S.J."/>
        </authorList>
    </citation>
    <scope>NUCLEOTIDE SEQUENCE [LARGE SCALE GENOMIC DNA]</scope>
    <source>
        <strain evidence="2 3">AUSMDU00012717</strain>
    </source>
</reference>
<dbReference type="KEGG" id="nah:F5544_08785"/>
<gene>
    <name evidence="2" type="ORF">F5544_08785</name>
</gene>
<organism evidence="2 3">
    <name type="scientific">Nocardia arthritidis</name>
    <dbReference type="NCBI Taxonomy" id="228602"/>
    <lineage>
        <taxon>Bacteria</taxon>
        <taxon>Bacillati</taxon>
        <taxon>Actinomycetota</taxon>
        <taxon>Actinomycetes</taxon>
        <taxon>Mycobacteriales</taxon>
        <taxon>Nocardiaceae</taxon>
        <taxon>Nocardia</taxon>
    </lineage>
</organism>
<dbReference type="AlphaFoldDB" id="A0A6G9Y8W6"/>
<name>A0A6G9Y8W6_9NOCA</name>
<evidence type="ECO:0000256" key="1">
    <source>
        <dbReference type="SAM" id="MobiDB-lite"/>
    </source>
</evidence>
<dbReference type="RefSeq" id="WP_167472735.1">
    <property type="nucleotide sequence ID" value="NZ_CP046172.1"/>
</dbReference>
<sequence length="168" mass="18478">MSEQVPALRLAPLSEPPAVEYRVAPRYPARAAAVRQCHGRPSGSRREPAAAPETDADDTADAAMKSFVDQALRLVLEVLDHRRPVRHLALVAEVSVVSAIQTLVRMELVPGRQLGIAILYRAGLQLITPTAAEISASYDRGERHFALAARMERTRPTGNWRLTTVRIL</sequence>
<evidence type="ECO:0000313" key="2">
    <source>
        <dbReference type="EMBL" id="QIS09659.1"/>
    </source>
</evidence>
<accession>A0A6G9Y8W6</accession>
<protein>
    <submittedName>
        <fullName evidence="2">Uncharacterized protein</fullName>
    </submittedName>
</protein>
<dbReference type="EMBL" id="CP046172">
    <property type="protein sequence ID" value="QIS09659.1"/>
    <property type="molecule type" value="Genomic_DNA"/>
</dbReference>
<feature type="region of interest" description="Disordered" evidence="1">
    <location>
        <begin position="34"/>
        <end position="58"/>
    </location>
</feature>
<dbReference type="Pfam" id="PF20060">
    <property type="entry name" value="DUF6459"/>
    <property type="match status" value="1"/>
</dbReference>